<feature type="compositionally biased region" description="Acidic residues" evidence="1">
    <location>
        <begin position="1"/>
        <end position="18"/>
    </location>
</feature>
<feature type="domain" description="PiggyBac transposable element-derived protein" evidence="2">
    <location>
        <begin position="81"/>
        <end position="230"/>
    </location>
</feature>
<dbReference type="EMBL" id="CAKOFQ010007785">
    <property type="protein sequence ID" value="CAH2008147.1"/>
    <property type="molecule type" value="Genomic_DNA"/>
</dbReference>
<keyword evidence="4" id="KW-1185">Reference proteome</keyword>
<evidence type="ECO:0000256" key="1">
    <source>
        <dbReference type="SAM" id="MobiDB-lite"/>
    </source>
</evidence>
<reference evidence="3" key="1">
    <citation type="submission" date="2022-03" db="EMBL/GenBank/DDBJ databases">
        <authorList>
            <person name="Sayadi A."/>
        </authorList>
    </citation>
    <scope>NUCLEOTIDE SEQUENCE</scope>
</reference>
<evidence type="ECO:0000313" key="4">
    <source>
        <dbReference type="Proteomes" id="UP001152888"/>
    </source>
</evidence>
<dbReference type="Proteomes" id="UP001152888">
    <property type="component" value="Unassembled WGS sequence"/>
</dbReference>
<accession>A0A9P0M6G7</accession>
<dbReference type="InterPro" id="IPR029526">
    <property type="entry name" value="PGBD"/>
</dbReference>
<dbReference type="Pfam" id="PF13843">
    <property type="entry name" value="DDE_Tnp_1_7"/>
    <property type="match status" value="1"/>
</dbReference>
<dbReference type="OrthoDB" id="6779689at2759"/>
<name>A0A9P0M6G7_ACAOB</name>
<dbReference type="PANTHER" id="PTHR46599:SF3">
    <property type="entry name" value="PIGGYBAC TRANSPOSABLE ELEMENT-DERIVED PROTEIN 4"/>
    <property type="match status" value="1"/>
</dbReference>
<sequence>MESDSDESFDGVDFEGVVDESGSGTSLDVSTTSSDSSNSENVLLARNWCELEPDSPEPPAFPFSTRPSIHFHSNDEDNLLQFFEQFFDAEIIDHIVTETNRYTIQKKFKKWFPVTAGEMRVFLGLIILQSIIKKPEMRQYWSKNPLLLTPFFAKCLSNKRFEAIRLNLHFADNETFDAEHHPNPKLNKIWPIYDKLVNKFRATVTPEKHVAIDESLLLYKGRLGCIQYIVGCGL</sequence>
<dbReference type="PANTHER" id="PTHR46599">
    <property type="entry name" value="PIGGYBAC TRANSPOSABLE ELEMENT-DERIVED PROTEIN 4"/>
    <property type="match status" value="1"/>
</dbReference>
<feature type="compositionally biased region" description="Low complexity" evidence="1">
    <location>
        <begin position="21"/>
        <end position="40"/>
    </location>
</feature>
<dbReference type="AlphaFoldDB" id="A0A9P0M6G7"/>
<feature type="region of interest" description="Disordered" evidence="1">
    <location>
        <begin position="1"/>
        <end position="40"/>
    </location>
</feature>
<proteinExistence type="predicted"/>
<organism evidence="3 4">
    <name type="scientific">Acanthoscelides obtectus</name>
    <name type="common">Bean weevil</name>
    <name type="synonym">Bruchus obtectus</name>
    <dbReference type="NCBI Taxonomy" id="200917"/>
    <lineage>
        <taxon>Eukaryota</taxon>
        <taxon>Metazoa</taxon>
        <taxon>Ecdysozoa</taxon>
        <taxon>Arthropoda</taxon>
        <taxon>Hexapoda</taxon>
        <taxon>Insecta</taxon>
        <taxon>Pterygota</taxon>
        <taxon>Neoptera</taxon>
        <taxon>Endopterygota</taxon>
        <taxon>Coleoptera</taxon>
        <taxon>Polyphaga</taxon>
        <taxon>Cucujiformia</taxon>
        <taxon>Chrysomeloidea</taxon>
        <taxon>Chrysomelidae</taxon>
        <taxon>Bruchinae</taxon>
        <taxon>Bruchini</taxon>
        <taxon>Acanthoscelides</taxon>
    </lineage>
</organism>
<evidence type="ECO:0000259" key="2">
    <source>
        <dbReference type="Pfam" id="PF13843"/>
    </source>
</evidence>
<gene>
    <name evidence="3" type="ORF">ACAOBT_LOCUS30045</name>
</gene>
<evidence type="ECO:0000313" key="3">
    <source>
        <dbReference type="EMBL" id="CAH2008147.1"/>
    </source>
</evidence>
<comment type="caution">
    <text evidence="3">The sequence shown here is derived from an EMBL/GenBank/DDBJ whole genome shotgun (WGS) entry which is preliminary data.</text>
</comment>
<protein>
    <recommendedName>
        <fullName evidence="2">PiggyBac transposable element-derived protein domain-containing protein</fullName>
    </recommendedName>
</protein>